<keyword evidence="4" id="KW-1185">Reference proteome</keyword>
<organism evidence="3 4">
    <name type="scientific">Cuscuta campestris</name>
    <dbReference type="NCBI Taxonomy" id="132261"/>
    <lineage>
        <taxon>Eukaryota</taxon>
        <taxon>Viridiplantae</taxon>
        <taxon>Streptophyta</taxon>
        <taxon>Embryophyta</taxon>
        <taxon>Tracheophyta</taxon>
        <taxon>Spermatophyta</taxon>
        <taxon>Magnoliopsida</taxon>
        <taxon>eudicotyledons</taxon>
        <taxon>Gunneridae</taxon>
        <taxon>Pentapetalae</taxon>
        <taxon>asterids</taxon>
        <taxon>lamiids</taxon>
        <taxon>Solanales</taxon>
        <taxon>Convolvulaceae</taxon>
        <taxon>Cuscuteae</taxon>
        <taxon>Cuscuta</taxon>
        <taxon>Cuscuta subgen. Grammica</taxon>
        <taxon>Cuscuta sect. Cleistogrammica</taxon>
    </lineage>
</organism>
<protein>
    <recommendedName>
        <fullName evidence="2">DUF4283 domain-containing protein</fullName>
    </recommendedName>
</protein>
<dbReference type="PANTHER" id="PTHR33233">
    <property type="entry name" value="ENDONUCLEASE/EXONUCLEASE/PHOSPHATASE"/>
    <property type="match status" value="1"/>
</dbReference>
<evidence type="ECO:0000313" key="3">
    <source>
        <dbReference type="EMBL" id="VFQ69034.1"/>
    </source>
</evidence>
<feature type="compositionally biased region" description="Basic and acidic residues" evidence="1">
    <location>
        <begin position="43"/>
        <end position="59"/>
    </location>
</feature>
<dbReference type="EMBL" id="OOIL02000758">
    <property type="protein sequence ID" value="VFQ69034.1"/>
    <property type="molecule type" value="Genomic_DNA"/>
</dbReference>
<accession>A0A484KXW3</accession>
<sequence>MGKRGRPPKADRKSMGDAVASSSAGKEQQSTIPSATTSCTKGSDTEKVTSPETDRKEESVVTPILPETDPIQNKALESDIKLRKNYVEAVGIQDDLNLDLRFIQAEMIDGQPIARLTQEDVNEPRNYWNSAPICCILGANPPWEVIKEFLSDLVIWKSYESDGISFLKESQFIVRFWKEKDRDKIIKRKYYFMDNKPVFVQKWYPGCKIEAMDLKDVLVCLGSIS</sequence>
<name>A0A484KXW3_9ASTE</name>
<dbReference type="PANTHER" id="PTHR33233:SF14">
    <property type="entry name" value="ENDONUCLEASE_EXONUCLEASE_PHOSPHATASE"/>
    <property type="match status" value="1"/>
</dbReference>
<reference evidence="3 4" key="1">
    <citation type="submission" date="2018-04" db="EMBL/GenBank/DDBJ databases">
        <authorList>
            <person name="Vogel A."/>
        </authorList>
    </citation>
    <scope>NUCLEOTIDE SEQUENCE [LARGE SCALE GENOMIC DNA]</scope>
</reference>
<dbReference type="Proteomes" id="UP000595140">
    <property type="component" value="Unassembled WGS sequence"/>
</dbReference>
<dbReference type="OrthoDB" id="851886at2759"/>
<evidence type="ECO:0000313" key="4">
    <source>
        <dbReference type="Proteomes" id="UP000595140"/>
    </source>
</evidence>
<dbReference type="Pfam" id="PF14111">
    <property type="entry name" value="DUF4283"/>
    <property type="match status" value="1"/>
</dbReference>
<feature type="compositionally biased region" description="Polar residues" evidence="1">
    <location>
        <begin position="20"/>
        <end position="42"/>
    </location>
</feature>
<evidence type="ECO:0000259" key="2">
    <source>
        <dbReference type="Pfam" id="PF14111"/>
    </source>
</evidence>
<feature type="region of interest" description="Disordered" evidence="1">
    <location>
        <begin position="1"/>
        <end position="68"/>
    </location>
</feature>
<evidence type="ECO:0000256" key="1">
    <source>
        <dbReference type="SAM" id="MobiDB-lite"/>
    </source>
</evidence>
<proteinExistence type="predicted"/>
<feature type="domain" description="DUF4283" evidence="2">
    <location>
        <begin position="128"/>
        <end position="209"/>
    </location>
</feature>
<dbReference type="InterPro" id="IPR025558">
    <property type="entry name" value="DUF4283"/>
</dbReference>
<gene>
    <name evidence="3" type="ORF">CCAM_LOCUS10810</name>
</gene>
<dbReference type="AlphaFoldDB" id="A0A484KXW3"/>